<dbReference type="EMBL" id="JAAGMR010000023">
    <property type="protein sequence ID" value="NEB90596.1"/>
    <property type="molecule type" value="Genomic_DNA"/>
</dbReference>
<organism evidence="2 3">
    <name type="scientific">Streptomyces bauhiniae</name>
    <dbReference type="NCBI Taxonomy" id="2340725"/>
    <lineage>
        <taxon>Bacteria</taxon>
        <taxon>Bacillati</taxon>
        <taxon>Actinomycetota</taxon>
        <taxon>Actinomycetes</taxon>
        <taxon>Kitasatosporales</taxon>
        <taxon>Streptomycetaceae</taxon>
        <taxon>Streptomyces</taxon>
    </lineage>
</organism>
<dbReference type="Gene3D" id="2.180.10.10">
    <property type="entry name" value="RHS repeat-associated core"/>
    <property type="match status" value="1"/>
</dbReference>
<reference evidence="2 3" key="1">
    <citation type="submission" date="2020-01" db="EMBL/GenBank/DDBJ databases">
        <title>Insect and environment-associated Actinomycetes.</title>
        <authorList>
            <person name="Currrie C."/>
            <person name="Chevrette M."/>
            <person name="Carlson C."/>
            <person name="Stubbendieck R."/>
            <person name="Wendt-Pienkowski E."/>
        </authorList>
    </citation>
    <scope>NUCLEOTIDE SEQUENCE [LARGE SCALE GENOMIC DNA]</scope>
    <source>
        <strain evidence="2 3">SID7754</strain>
    </source>
</reference>
<proteinExistence type="predicted"/>
<dbReference type="PANTHER" id="PTHR32305:SF15">
    <property type="entry name" value="PROTEIN RHSA-RELATED"/>
    <property type="match status" value="1"/>
</dbReference>
<dbReference type="NCBIfam" id="TIGR01643">
    <property type="entry name" value="YD_repeat_2x"/>
    <property type="match status" value="1"/>
</dbReference>
<name>A0A7K3QL26_9ACTN</name>
<comment type="caution">
    <text evidence="2">The sequence shown here is derived from an EMBL/GenBank/DDBJ whole genome shotgun (WGS) entry which is preliminary data.</text>
</comment>
<evidence type="ECO:0000313" key="3">
    <source>
        <dbReference type="Proteomes" id="UP000470520"/>
    </source>
</evidence>
<sequence>MGRGDLSNEEWARLEPHLPVQAQADAEGRVDWSMVSVDSTVCRVHQHAAGAPTLAPLIPGKRGSQNTTTFGWDSSDNLTLAKLPTGATTALGAYSTHSGANLPSSLTTPSGKKTSYSYDTSGNLMSSQDTTAGVSNGAKLSYGYQGDSGVADCGGFDGQRCTATDANGNKTSYSYDGQSRLSYAQENAGSTKDASWLYCYDKNGNELSAAGQLPRTGETYNDFNQLNALTTGSTTSNYTYAGTDSSYRLTADSTRIDQGPAGISTTTADGKSTGFVRDPAGTLIGMTSGGNPYYYVTDNQGAPSALVDNSGAKPGRWDYSPTGNARPGNTATVDQPFGYTGAYLDSTGLYAAGDPVNKSDPTGLYSSDDFKSDAGFVGSTA</sequence>
<protein>
    <recommendedName>
        <fullName evidence="4">RHS repeat protein</fullName>
    </recommendedName>
</protein>
<evidence type="ECO:0000313" key="2">
    <source>
        <dbReference type="EMBL" id="NEB90596.1"/>
    </source>
</evidence>
<feature type="region of interest" description="Disordered" evidence="1">
    <location>
        <begin position="362"/>
        <end position="381"/>
    </location>
</feature>
<evidence type="ECO:0000256" key="1">
    <source>
        <dbReference type="SAM" id="MobiDB-lite"/>
    </source>
</evidence>
<dbReference type="Proteomes" id="UP000470520">
    <property type="component" value="Unassembled WGS sequence"/>
</dbReference>
<evidence type="ECO:0008006" key="4">
    <source>
        <dbReference type="Google" id="ProtNLM"/>
    </source>
</evidence>
<dbReference type="InterPro" id="IPR031325">
    <property type="entry name" value="RHS_repeat"/>
</dbReference>
<dbReference type="Pfam" id="PF05593">
    <property type="entry name" value="RHS_repeat"/>
    <property type="match status" value="1"/>
</dbReference>
<dbReference type="PANTHER" id="PTHR32305">
    <property type="match status" value="1"/>
</dbReference>
<dbReference type="AlphaFoldDB" id="A0A7K3QL26"/>
<gene>
    <name evidence="2" type="ORF">G3I21_02400</name>
</gene>
<dbReference type="InterPro" id="IPR006530">
    <property type="entry name" value="YD"/>
</dbReference>
<accession>A0A7K3QL26</accession>
<dbReference type="InterPro" id="IPR050708">
    <property type="entry name" value="T6SS_VgrG/RHS"/>
</dbReference>